<evidence type="ECO:0000256" key="1">
    <source>
        <dbReference type="SAM" id="Phobius"/>
    </source>
</evidence>
<proteinExistence type="predicted"/>
<name>A0A8S0YYY0_ARCPL</name>
<keyword evidence="1" id="KW-0812">Transmembrane</keyword>
<evidence type="ECO:0000313" key="2">
    <source>
        <dbReference type="EMBL" id="CAB3224764.1"/>
    </source>
</evidence>
<dbReference type="Proteomes" id="UP000494256">
    <property type="component" value="Unassembled WGS sequence"/>
</dbReference>
<dbReference type="OrthoDB" id="10267182at2759"/>
<sequence length="167" mass="17692">MSHNSESDGEYEVCNLRSNDGALPFNPSCIEDIILTISDRFNFRVVMNDSRTKGALLVTAGLTIAGGLIGRHYGGKVGAAVGGTVGGALGVGCVIISMRSIWNDIKEKLSELFEIVYDFLAGLGIDDYKNAAKFLTQNGFNAQLAMVILETASTILGKQILSSLTAA</sequence>
<dbReference type="AlphaFoldDB" id="A0A8S0YYY0"/>
<reference evidence="2 3" key="1">
    <citation type="submission" date="2020-04" db="EMBL/GenBank/DDBJ databases">
        <authorList>
            <person name="Wallbank WR R."/>
            <person name="Pardo Diaz C."/>
            <person name="Kozak K."/>
            <person name="Martin S."/>
            <person name="Jiggins C."/>
            <person name="Moest M."/>
            <person name="Warren A I."/>
            <person name="Byers J.R.P. K."/>
            <person name="Montejo-Kovacevich G."/>
            <person name="Yen C E."/>
        </authorList>
    </citation>
    <scope>NUCLEOTIDE SEQUENCE [LARGE SCALE GENOMIC DNA]</scope>
</reference>
<comment type="caution">
    <text evidence="2">The sequence shown here is derived from an EMBL/GenBank/DDBJ whole genome shotgun (WGS) entry which is preliminary data.</text>
</comment>
<feature type="transmembrane region" description="Helical" evidence="1">
    <location>
        <begin position="79"/>
        <end position="98"/>
    </location>
</feature>
<evidence type="ECO:0000313" key="3">
    <source>
        <dbReference type="Proteomes" id="UP000494256"/>
    </source>
</evidence>
<keyword evidence="1" id="KW-1133">Transmembrane helix</keyword>
<gene>
    <name evidence="2" type="ORF">APLA_LOCUS2010</name>
</gene>
<keyword evidence="1" id="KW-0472">Membrane</keyword>
<protein>
    <submittedName>
        <fullName evidence="2">Uncharacterized protein</fullName>
    </submittedName>
</protein>
<feature type="transmembrane region" description="Helical" evidence="1">
    <location>
        <begin position="54"/>
        <end position="73"/>
    </location>
</feature>
<dbReference type="EMBL" id="CADEBD010000175">
    <property type="protein sequence ID" value="CAB3224764.1"/>
    <property type="molecule type" value="Genomic_DNA"/>
</dbReference>
<accession>A0A8S0YYY0</accession>
<organism evidence="2 3">
    <name type="scientific">Arctia plantaginis</name>
    <name type="common">Wood tiger moth</name>
    <name type="synonym">Phalaena plantaginis</name>
    <dbReference type="NCBI Taxonomy" id="874455"/>
    <lineage>
        <taxon>Eukaryota</taxon>
        <taxon>Metazoa</taxon>
        <taxon>Ecdysozoa</taxon>
        <taxon>Arthropoda</taxon>
        <taxon>Hexapoda</taxon>
        <taxon>Insecta</taxon>
        <taxon>Pterygota</taxon>
        <taxon>Neoptera</taxon>
        <taxon>Endopterygota</taxon>
        <taxon>Lepidoptera</taxon>
        <taxon>Glossata</taxon>
        <taxon>Ditrysia</taxon>
        <taxon>Noctuoidea</taxon>
        <taxon>Erebidae</taxon>
        <taxon>Arctiinae</taxon>
        <taxon>Arctia</taxon>
    </lineage>
</organism>